<dbReference type="PANTHER" id="PTHR12224:SF0">
    <property type="entry name" value="BETA-1,4-MANNOSYL-GLYCOPROTEIN 4-BETA-N-ACETYLGLUCOSAMINYLTRANSFERASE"/>
    <property type="match status" value="1"/>
</dbReference>
<dbReference type="PANTHER" id="PTHR12224">
    <property type="entry name" value="BETA-1,4-MANNOSYL-GLYCOPROTEIN BETA-1,4-N-ACETYLGLUCOSAMINYL-TRANSFERASE"/>
    <property type="match status" value="1"/>
</dbReference>
<keyword evidence="1" id="KW-0472">Membrane</keyword>
<accession>A0A224YSA8</accession>
<dbReference type="AlphaFoldDB" id="A0A224YSA8"/>
<keyword evidence="3" id="KW-0328">Glycosyltransferase</keyword>
<dbReference type="GO" id="GO:0003830">
    <property type="term" value="F:beta-1,4-mannosylglycoprotein 4-beta-N-acetylglucosaminyltransferase activity"/>
    <property type="evidence" value="ECO:0007669"/>
    <property type="project" value="InterPro"/>
</dbReference>
<reference evidence="3" key="1">
    <citation type="journal article" date="2017" name="Parasit. Vectors">
        <title>Sialotranscriptomics of Rhipicephalus zambeziensis reveals intricate expression profiles of secretory proteins and suggests tight temporal transcriptional regulation during blood-feeding.</title>
        <authorList>
            <person name="de Castro M.H."/>
            <person name="de Klerk D."/>
            <person name="Pienaar R."/>
            <person name="Rees D.J.G."/>
            <person name="Mans B.J."/>
        </authorList>
    </citation>
    <scope>NUCLEOTIDE SEQUENCE</scope>
    <source>
        <tissue evidence="3">Salivary glands</tissue>
    </source>
</reference>
<evidence type="ECO:0000259" key="2">
    <source>
        <dbReference type="PROSITE" id="PS01186"/>
    </source>
</evidence>
<organism evidence="3">
    <name type="scientific">Rhipicephalus zambeziensis</name>
    <dbReference type="NCBI Taxonomy" id="60191"/>
    <lineage>
        <taxon>Eukaryota</taxon>
        <taxon>Metazoa</taxon>
        <taxon>Ecdysozoa</taxon>
        <taxon>Arthropoda</taxon>
        <taxon>Chelicerata</taxon>
        <taxon>Arachnida</taxon>
        <taxon>Acari</taxon>
        <taxon>Parasitiformes</taxon>
        <taxon>Ixodida</taxon>
        <taxon>Ixodoidea</taxon>
        <taxon>Ixodidae</taxon>
        <taxon>Rhipicephalinae</taxon>
        <taxon>Rhipicephalus</taxon>
        <taxon>Rhipicephalus</taxon>
    </lineage>
</organism>
<proteinExistence type="predicted"/>
<dbReference type="GO" id="GO:0016020">
    <property type="term" value="C:membrane"/>
    <property type="evidence" value="ECO:0007669"/>
    <property type="project" value="InterPro"/>
</dbReference>
<feature type="transmembrane region" description="Helical" evidence="1">
    <location>
        <begin position="6"/>
        <end position="27"/>
    </location>
</feature>
<dbReference type="Pfam" id="PF04724">
    <property type="entry name" value="Glyco_transf_17"/>
    <property type="match status" value="1"/>
</dbReference>
<sequence length="430" mass="49549">MLPRFITVIATLCFFGFVPTVIFVYVFHYNQEKKSADPKRSTTVAAGALNARGVESLRLKEVANMSSLSARLPRVNTYVTTAPDVNEVKCFQEGSAPGIKHSTCVCKKGWHGPECSIPDAVWFTDDFQRWYSEGLIRRRSRPRSVINGLVFNHELDLLEVRIEELGDAVDHYLVVESPYTYFGTEKPLYLRNNLSAGFLREHKRKIVPISVDFYNYAEGDPWGPENYFRTSVWYEGHRRLKNIRDDDLFIMSDADEIPSRDVVLFLKHHDGFGEPMKLRLRWMTYGFYWENSRPIDVSGVCTVAYIRKVYENDSLRLRSMRTFAQNDMPNTGTFSKMWTIAGTSPRYAGWHCSWCFDVAAIQMKLAAAQRDDGVRWGDIAEKSDANYINSLRRKGLYFDDSSKLTPCDPNETAPAYVRENAERFMCLMRP</sequence>
<evidence type="ECO:0000256" key="1">
    <source>
        <dbReference type="SAM" id="Phobius"/>
    </source>
</evidence>
<keyword evidence="3" id="KW-0808">Transferase</keyword>
<dbReference type="InterPro" id="IPR000742">
    <property type="entry name" value="EGF"/>
</dbReference>
<protein>
    <submittedName>
        <fullName evidence="3">Beta-1,4-mannosyl-glycoprotein beta-1,4-N-acetylglucosaminyltransferase</fullName>
    </submittedName>
</protein>
<dbReference type="InterPro" id="IPR006813">
    <property type="entry name" value="Glyco_trans_17"/>
</dbReference>
<feature type="domain" description="EGF-like" evidence="2">
    <location>
        <begin position="104"/>
        <end position="115"/>
    </location>
</feature>
<evidence type="ECO:0000313" key="3">
    <source>
        <dbReference type="EMBL" id="MAA17471.1"/>
    </source>
</evidence>
<keyword evidence="1" id="KW-0812">Transmembrane</keyword>
<dbReference type="GO" id="GO:0006044">
    <property type="term" value="P:N-acetylglucosamine metabolic process"/>
    <property type="evidence" value="ECO:0007669"/>
    <property type="project" value="TreeGrafter"/>
</dbReference>
<dbReference type="PROSITE" id="PS01186">
    <property type="entry name" value="EGF_2"/>
    <property type="match status" value="1"/>
</dbReference>
<dbReference type="EMBL" id="GFPF01006325">
    <property type="protein sequence ID" value="MAA17471.1"/>
    <property type="molecule type" value="Transcribed_RNA"/>
</dbReference>
<name>A0A224YSA8_9ACAR</name>
<keyword evidence="1" id="KW-1133">Transmembrane helix</keyword>